<protein>
    <submittedName>
        <fullName evidence="1">WAT1-related protein</fullName>
    </submittedName>
</protein>
<dbReference type="Proteomes" id="UP001060215">
    <property type="component" value="Chromosome 2"/>
</dbReference>
<evidence type="ECO:0000313" key="1">
    <source>
        <dbReference type="EMBL" id="KAI8018473.1"/>
    </source>
</evidence>
<accession>A0ACC0HZS7</accession>
<name>A0ACC0HZS7_9ERIC</name>
<proteinExistence type="predicted"/>
<reference evidence="1 2" key="1">
    <citation type="journal article" date="2022" name="Plant J.">
        <title>Chromosome-level genome of Camellia lanceoleosa provides a valuable resource for understanding genome evolution and self-incompatibility.</title>
        <authorList>
            <person name="Gong W."/>
            <person name="Xiao S."/>
            <person name="Wang L."/>
            <person name="Liao Z."/>
            <person name="Chang Y."/>
            <person name="Mo W."/>
            <person name="Hu G."/>
            <person name="Li W."/>
            <person name="Zhao G."/>
            <person name="Zhu H."/>
            <person name="Hu X."/>
            <person name="Ji K."/>
            <person name="Xiang X."/>
            <person name="Song Q."/>
            <person name="Yuan D."/>
            <person name="Jin S."/>
            <person name="Zhang L."/>
        </authorList>
    </citation>
    <scope>NUCLEOTIDE SEQUENCE [LARGE SCALE GENOMIC DNA]</scope>
    <source>
        <strain evidence="1">SQ_2022a</strain>
    </source>
</reference>
<dbReference type="EMBL" id="CM045759">
    <property type="protein sequence ID" value="KAI8018473.1"/>
    <property type="molecule type" value="Genomic_DNA"/>
</dbReference>
<sequence length="537" mass="59409">MGGLDDYMPALAMFGLQVSYALVALSTTAALLQGMSPRIFVVYRQAVATLAIAPLAYFTRRKTSRSCLGLKSFSLIFLASLVGVTINQNIYFEGLYLASSSMGSAMGNLVPAITFVIASFIGLEKLNIRSMRSMAKILGTVFCVTGAVSMALLRGPKLLNLEFLPPKSLLGTRGDDWLLGCLLLFGSSCCWSLWLILQVPVSASYPDHLSLSAWMCFMATLQSAAVTFFLEPNPEAWKLHSYLELSCFLYAGIVGSAVSFFVQAWCISRRGPLFSAMFNPLCTVIVTIFATIFLHEELYVGSLIGGVGVILGLYVVLWGKAKDLQESKVERDPKLENDQTKIVQILGLLMLALHVGISCWNIRSSLRLKEALEYAKSVELGEDAKDVWVFDINETLLSNLPYYADHGFGLEVFDGVEFDKWVDKAMAPPIESSLKLYEEILKLGFKVFLLTGRSEQQRGVTVANLINSGFQDWDKLILRATEDHGKLATIYKLEKRNEMVEEGYRILGNSGDQWSDLLGSSVSICSFKLPNPMYYIP</sequence>
<keyword evidence="2" id="KW-1185">Reference proteome</keyword>
<organism evidence="1 2">
    <name type="scientific">Camellia lanceoleosa</name>
    <dbReference type="NCBI Taxonomy" id="1840588"/>
    <lineage>
        <taxon>Eukaryota</taxon>
        <taxon>Viridiplantae</taxon>
        <taxon>Streptophyta</taxon>
        <taxon>Embryophyta</taxon>
        <taxon>Tracheophyta</taxon>
        <taxon>Spermatophyta</taxon>
        <taxon>Magnoliopsida</taxon>
        <taxon>eudicotyledons</taxon>
        <taxon>Gunneridae</taxon>
        <taxon>Pentapetalae</taxon>
        <taxon>asterids</taxon>
        <taxon>Ericales</taxon>
        <taxon>Theaceae</taxon>
        <taxon>Camellia</taxon>
    </lineage>
</organism>
<evidence type="ECO:0000313" key="2">
    <source>
        <dbReference type="Proteomes" id="UP001060215"/>
    </source>
</evidence>
<gene>
    <name evidence="1" type="ORF">LOK49_LG04G00503</name>
</gene>
<comment type="caution">
    <text evidence="1">The sequence shown here is derived from an EMBL/GenBank/DDBJ whole genome shotgun (WGS) entry which is preliminary data.</text>
</comment>